<organism evidence="1 2">
    <name type="scientific">Kluyvera intermedia</name>
    <name type="common">Enterobacter intermedius</name>
    <dbReference type="NCBI Taxonomy" id="61648"/>
    <lineage>
        <taxon>Bacteria</taxon>
        <taxon>Pseudomonadati</taxon>
        <taxon>Pseudomonadota</taxon>
        <taxon>Gammaproteobacteria</taxon>
        <taxon>Enterobacterales</taxon>
        <taxon>Enterobacteriaceae</taxon>
        <taxon>Kluyvera</taxon>
    </lineage>
</organism>
<reference evidence="1" key="1">
    <citation type="journal article" date="2018" name="Genome Biol.">
        <title>SKESA: strategic k-mer extension for scrupulous assemblies.</title>
        <authorList>
            <person name="Souvorov A."/>
            <person name="Agarwala R."/>
            <person name="Lipman D.J."/>
        </authorList>
    </citation>
    <scope>NUCLEOTIDE SEQUENCE</scope>
    <source>
        <strain evidence="1">CAVp300</strain>
    </source>
</reference>
<dbReference type="EMBL" id="DACSUM010000066">
    <property type="protein sequence ID" value="HAT3584655.1"/>
    <property type="molecule type" value="Genomic_DNA"/>
</dbReference>
<evidence type="ECO:0000313" key="2">
    <source>
        <dbReference type="Proteomes" id="UP000867740"/>
    </source>
</evidence>
<comment type="caution">
    <text evidence="1">The sequence shown here is derived from an EMBL/GenBank/DDBJ whole genome shotgun (WGS) entry which is preliminary data.</text>
</comment>
<accession>A0A9P3TFY5</accession>
<sequence>MTTQLPIPKERLEHILAHCKREAHENMAPISAGSAVEVIGALLAAHEQEPVAWIIEDEVNGIPQHISSVKEYALAYPERKVTPLYTHPAPVPAVPDINTWRIAFEYSERQRDDGFNLHKCGEAYESYKTQERWESWLSSRAAMLNGGKS</sequence>
<dbReference type="RefSeq" id="WP_052958890.1">
    <property type="nucleotide sequence ID" value="NZ_CABMNU010000005.1"/>
</dbReference>
<dbReference type="Proteomes" id="UP000867740">
    <property type="component" value="Unassembled WGS sequence"/>
</dbReference>
<name>A0A9P3TFY5_KLUIN</name>
<reference evidence="1" key="2">
    <citation type="submission" date="2020-10" db="EMBL/GenBank/DDBJ databases">
        <authorList>
            <consortium name="NCBI Pathogen Detection Project"/>
        </authorList>
    </citation>
    <scope>NUCLEOTIDE SEQUENCE</scope>
    <source>
        <strain evidence="1">CAVp300</strain>
    </source>
</reference>
<evidence type="ECO:0000313" key="1">
    <source>
        <dbReference type="EMBL" id="HAT3584655.1"/>
    </source>
</evidence>
<protein>
    <submittedName>
        <fullName evidence="1">Uncharacterized protein</fullName>
    </submittedName>
</protein>
<dbReference type="AlphaFoldDB" id="A0A9P3TFY5"/>
<gene>
    <name evidence="1" type="ORF">I8531_005051</name>
</gene>
<proteinExistence type="predicted"/>